<dbReference type="InterPro" id="IPR051045">
    <property type="entry name" value="TonB-dependent_transducer"/>
</dbReference>
<dbReference type="Gene3D" id="3.30.1150.10">
    <property type="match status" value="1"/>
</dbReference>
<evidence type="ECO:0000256" key="6">
    <source>
        <dbReference type="ARBA" id="ARBA00022692"/>
    </source>
</evidence>
<dbReference type="GO" id="GO:0015031">
    <property type="term" value="P:protein transport"/>
    <property type="evidence" value="ECO:0007669"/>
    <property type="project" value="UniProtKB-KW"/>
</dbReference>
<keyword evidence="9 11" id="KW-0472">Membrane</keyword>
<gene>
    <name evidence="13" type="ORF">E6K71_05055</name>
    <name evidence="14" type="ORF">E6K75_02635</name>
</gene>
<keyword evidence="4" id="KW-1003">Cell membrane</keyword>
<protein>
    <submittedName>
        <fullName evidence="13">Energy transducer TonB</fullName>
    </submittedName>
</protein>
<evidence type="ECO:0000256" key="8">
    <source>
        <dbReference type="ARBA" id="ARBA00022989"/>
    </source>
</evidence>
<dbReference type="PROSITE" id="PS52015">
    <property type="entry name" value="TONB_CTD"/>
    <property type="match status" value="1"/>
</dbReference>
<keyword evidence="7" id="KW-0653">Protein transport</keyword>
<evidence type="ECO:0000256" key="9">
    <source>
        <dbReference type="ARBA" id="ARBA00023136"/>
    </source>
</evidence>
<evidence type="ECO:0000313" key="14">
    <source>
        <dbReference type="EMBL" id="TMQ60739.1"/>
    </source>
</evidence>
<sequence length="241" mass="24690">MSAQALDASGREQGRYYRRMEAAFLLAMGIHAAVLLLAPAYVPRPYTLPATPLRLVAAGPARAGGGRAHAGALAPTPATTTRQTRSIAAPVIRRGTPILTEQLHPASPVAAGGPSNGTARGGGGGAAGGEGETGLDGPGEEAPPLFYAFDAPPKVLDRVIPDYPAHVKAAGGQGSVVLNANVDERGHVIRVWVAQATAPDALVEAAVDALYRFQFAPGSQQGVPVKCTVAVPFNFSLNVHL</sequence>
<evidence type="ECO:0000256" key="1">
    <source>
        <dbReference type="ARBA" id="ARBA00004383"/>
    </source>
</evidence>
<evidence type="ECO:0000256" key="5">
    <source>
        <dbReference type="ARBA" id="ARBA00022519"/>
    </source>
</evidence>
<keyword evidence="3" id="KW-0813">Transport</keyword>
<dbReference type="Proteomes" id="UP000316292">
    <property type="component" value="Unassembled WGS sequence"/>
</dbReference>
<evidence type="ECO:0000313" key="15">
    <source>
        <dbReference type="Proteomes" id="UP000316292"/>
    </source>
</evidence>
<dbReference type="AlphaFoldDB" id="A0A538SDI5"/>
<reference evidence="15 16" key="1">
    <citation type="journal article" date="2019" name="Nat. Microbiol.">
        <title>Mediterranean grassland soil C-N compound turnover is dependent on rainfall and depth, and is mediated by genomically divergent microorganisms.</title>
        <authorList>
            <person name="Diamond S."/>
            <person name="Andeer P.F."/>
            <person name="Li Z."/>
            <person name="Crits-Christoph A."/>
            <person name="Burstein D."/>
            <person name="Anantharaman K."/>
            <person name="Lane K.R."/>
            <person name="Thomas B.C."/>
            <person name="Pan C."/>
            <person name="Northen T.R."/>
            <person name="Banfield J.F."/>
        </authorList>
    </citation>
    <scope>NUCLEOTIDE SEQUENCE [LARGE SCALE GENOMIC DNA]</scope>
    <source>
        <strain evidence="13">WS_1</strain>
        <strain evidence="14">WS_5</strain>
    </source>
</reference>
<dbReference type="PANTHER" id="PTHR33446:SF14">
    <property type="entry name" value="PROTEIN TONB"/>
    <property type="match status" value="1"/>
</dbReference>
<dbReference type="EMBL" id="VBOV01000071">
    <property type="protein sequence ID" value="TMQ60739.1"/>
    <property type="molecule type" value="Genomic_DNA"/>
</dbReference>
<feature type="domain" description="TonB C-terminal" evidence="12">
    <location>
        <begin position="148"/>
        <end position="241"/>
    </location>
</feature>
<evidence type="ECO:0000256" key="3">
    <source>
        <dbReference type="ARBA" id="ARBA00022448"/>
    </source>
</evidence>
<keyword evidence="8 11" id="KW-1133">Transmembrane helix</keyword>
<dbReference type="GO" id="GO:0005886">
    <property type="term" value="C:plasma membrane"/>
    <property type="evidence" value="ECO:0007669"/>
    <property type="project" value="UniProtKB-SubCell"/>
</dbReference>
<evidence type="ECO:0000313" key="16">
    <source>
        <dbReference type="Proteomes" id="UP000320913"/>
    </source>
</evidence>
<feature type="transmembrane region" description="Helical" evidence="11">
    <location>
        <begin position="21"/>
        <end position="42"/>
    </location>
</feature>
<evidence type="ECO:0000256" key="10">
    <source>
        <dbReference type="SAM" id="MobiDB-lite"/>
    </source>
</evidence>
<dbReference type="InterPro" id="IPR037682">
    <property type="entry name" value="TonB_C"/>
</dbReference>
<dbReference type="Pfam" id="PF03544">
    <property type="entry name" value="TonB_C"/>
    <property type="match status" value="1"/>
</dbReference>
<keyword evidence="6 11" id="KW-0812">Transmembrane</keyword>
<evidence type="ECO:0000313" key="13">
    <source>
        <dbReference type="EMBL" id="TMQ49432.1"/>
    </source>
</evidence>
<dbReference type="SUPFAM" id="SSF74653">
    <property type="entry name" value="TolA/TonB C-terminal domain"/>
    <property type="match status" value="1"/>
</dbReference>
<accession>A0A538SDI5</accession>
<evidence type="ECO:0000256" key="11">
    <source>
        <dbReference type="SAM" id="Phobius"/>
    </source>
</evidence>
<comment type="subcellular location">
    <subcellularLocation>
        <location evidence="1">Cell inner membrane</location>
        <topology evidence="1">Single-pass membrane protein</topology>
        <orientation evidence="1">Periplasmic side</orientation>
    </subcellularLocation>
</comment>
<dbReference type="EMBL" id="VBOR01000057">
    <property type="protein sequence ID" value="TMQ49432.1"/>
    <property type="molecule type" value="Genomic_DNA"/>
</dbReference>
<dbReference type="Proteomes" id="UP000320913">
    <property type="component" value="Unassembled WGS sequence"/>
</dbReference>
<dbReference type="PANTHER" id="PTHR33446">
    <property type="entry name" value="PROTEIN TONB-RELATED"/>
    <property type="match status" value="1"/>
</dbReference>
<comment type="similarity">
    <text evidence="2">Belongs to the TonB family.</text>
</comment>
<evidence type="ECO:0000256" key="7">
    <source>
        <dbReference type="ARBA" id="ARBA00022927"/>
    </source>
</evidence>
<dbReference type="InterPro" id="IPR006260">
    <property type="entry name" value="TonB/TolA_C"/>
</dbReference>
<name>A0A538SDI5_UNCEI</name>
<proteinExistence type="inferred from homology"/>
<dbReference type="NCBIfam" id="TIGR01352">
    <property type="entry name" value="tonB_Cterm"/>
    <property type="match status" value="1"/>
</dbReference>
<evidence type="ECO:0000256" key="2">
    <source>
        <dbReference type="ARBA" id="ARBA00006555"/>
    </source>
</evidence>
<evidence type="ECO:0000256" key="4">
    <source>
        <dbReference type="ARBA" id="ARBA00022475"/>
    </source>
</evidence>
<evidence type="ECO:0000259" key="12">
    <source>
        <dbReference type="PROSITE" id="PS52015"/>
    </source>
</evidence>
<organism evidence="13 15">
    <name type="scientific">Eiseniibacteriota bacterium</name>
    <dbReference type="NCBI Taxonomy" id="2212470"/>
    <lineage>
        <taxon>Bacteria</taxon>
        <taxon>Candidatus Eiseniibacteriota</taxon>
    </lineage>
</organism>
<comment type="caution">
    <text evidence="13">The sequence shown here is derived from an EMBL/GenBank/DDBJ whole genome shotgun (WGS) entry which is preliminary data.</text>
</comment>
<feature type="compositionally biased region" description="Gly residues" evidence="10">
    <location>
        <begin position="119"/>
        <end position="137"/>
    </location>
</feature>
<feature type="region of interest" description="Disordered" evidence="10">
    <location>
        <begin position="105"/>
        <end position="139"/>
    </location>
</feature>
<keyword evidence="5" id="KW-0997">Cell inner membrane</keyword>
<dbReference type="GO" id="GO:0055085">
    <property type="term" value="P:transmembrane transport"/>
    <property type="evidence" value="ECO:0007669"/>
    <property type="project" value="InterPro"/>
</dbReference>